<dbReference type="OrthoDB" id="913076at2759"/>
<keyword evidence="3" id="KW-1185">Reference proteome</keyword>
<proteinExistence type="predicted"/>
<dbReference type="Proteomes" id="UP000015453">
    <property type="component" value="Unassembled WGS sequence"/>
</dbReference>
<comment type="caution">
    <text evidence="2">The sequence shown here is derived from an EMBL/GenBank/DDBJ whole genome shotgun (WGS) entry which is preliminary data.</text>
</comment>
<evidence type="ECO:0000313" key="2">
    <source>
        <dbReference type="EMBL" id="EPS61928.1"/>
    </source>
</evidence>
<evidence type="ECO:0000256" key="1">
    <source>
        <dbReference type="SAM" id="MobiDB-lite"/>
    </source>
</evidence>
<dbReference type="PANTHER" id="PTHR37722:SF2">
    <property type="entry name" value="OS01G0167700 PROTEIN"/>
    <property type="match status" value="1"/>
</dbReference>
<protein>
    <submittedName>
        <fullName evidence="2">Uncharacterized protein</fullName>
    </submittedName>
</protein>
<sequence>MVMIITTLENRWIQNLKSRKSTHKRQKQYFEQRKRLLQEKGDSAVGKHPPSLNWECNGSLDVLCLENLSNLAQESKINTPTDVGMEEDHDFTFNHYCAQHNSEDSPIKQSDIPPAERTSFRNVAETEYLKSSSASCSTERNGNAAGDKGKCFPCDLSIQQEISLFDLVGDETVADKGEIHSPDNNQEIHVSFTLEGLGKVGSTTPLRSPKTPGRSYSTSRCSPLAKIGGVDGFLRLDHGFDDITSGLEMDSSSVYGSSSSREEEELFCSWGMMKKRRSPPDFHLPKLQTIRNFSPWNDTSSADDVISDFSGTTATVRGRCNGIVDDFDDSLEESMFRDHQQLFGRDAIMWKPPDFVVEDDERLVMIMMNK</sequence>
<dbReference type="PANTHER" id="PTHR37722">
    <property type="entry name" value="OS01G0167700 PROTEIN"/>
    <property type="match status" value="1"/>
</dbReference>
<feature type="region of interest" description="Disordered" evidence="1">
    <location>
        <begin position="201"/>
        <end position="220"/>
    </location>
</feature>
<dbReference type="AlphaFoldDB" id="S8DGM0"/>
<reference evidence="2 3" key="1">
    <citation type="journal article" date="2013" name="BMC Genomics">
        <title>The miniature genome of a carnivorous plant Genlisea aurea contains a low number of genes and short non-coding sequences.</title>
        <authorList>
            <person name="Leushkin E.V."/>
            <person name="Sutormin R.A."/>
            <person name="Nabieva E.R."/>
            <person name="Penin A.A."/>
            <person name="Kondrashov A.S."/>
            <person name="Logacheva M.D."/>
        </authorList>
    </citation>
    <scope>NUCLEOTIDE SEQUENCE [LARGE SCALE GENOMIC DNA]</scope>
</reference>
<evidence type="ECO:0000313" key="3">
    <source>
        <dbReference type="Proteomes" id="UP000015453"/>
    </source>
</evidence>
<accession>S8DGM0</accession>
<organism evidence="2 3">
    <name type="scientific">Genlisea aurea</name>
    <dbReference type="NCBI Taxonomy" id="192259"/>
    <lineage>
        <taxon>Eukaryota</taxon>
        <taxon>Viridiplantae</taxon>
        <taxon>Streptophyta</taxon>
        <taxon>Embryophyta</taxon>
        <taxon>Tracheophyta</taxon>
        <taxon>Spermatophyta</taxon>
        <taxon>Magnoliopsida</taxon>
        <taxon>eudicotyledons</taxon>
        <taxon>Gunneridae</taxon>
        <taxon>Pentapetalae</taxon>
        <taxon>asterids</taxon>
        <taxon>lamiids</taxon>
        <taxon>Lamiales</taxon>
        <taxon>Lentibulariaceae</taxon>
        <taxon>Genlisea</taxon>
    </lineage>
</organism>
<dbReference type="EMBL" id="AUSU01006506">
    <property type="protein sequence ID" value="EPS61928.1"/>
    <property type="molecule type" value="Genomic_DNA"/>
</dbReference>
<gene>
    <name evidence="2" type="ORF">M569_12867</name>
</gene>
<name>S8DGM0_9LAMI</name>